<proteinExistence type="predicted"/>
<evidence type="ECO:0000313" key="3">
    <source>
        <dbReference type="EMBL" id="MBO0951713.1"/>
    </source>
</evidence>
<dbReference type="EMBL" id="JAFMYW010000008">
    <property type="protein sequence ID" value="MBO0951713.1"/>
    <property type="molecule type" value="Genomic_DNA"/>
</dbReference>
<comment type="caution">
    <text evidence="3">The sequence shown here is derived from an EMBL/GenBank/DDBJ whole genome shotgun (WGS) entry which is preliminary data.</text>
</comment>
<evidence type="ECO:0000259" key="2">
    <source>
        <dbReference type="Pfam" id="PF07584"/>
    </source>
</evidence>
<dbReference type="Proteomes" id="UP000664628">
    <property type="component" value="Unassembled WGS sequence"/>
</dbReference>
<evidence type="ECO:0000313" key="4">
    <source>
        <dbReference type="Proteomes" id="UP000664628"/>
    </source>
</evidence>
<dbReference type="RefSeq" id="WP_207331657.1">
    <property type="nucleotide sequence ID" value="NZ_JAFMYW010000008.1"/>
</dbReference>
<sequence length="398" mass="43677">MLFQHPSLLWGLLTVAVPIALHFWHQQQAKPMPWAMLRWLETPNQPPKRGFRFDNWLLLLVRCLLLIALTLLLARPSFKKDETVPVGRKVHLVEPNTTVTNAYRFELEQALAKKERVMWATTPVTPVVTLTELPSASPPNPLQWQTAINELTEPAIQLHTYLSNDPEWVEAPRLHVPAGFMLHTADVPAKKTSPRYVALPSGKQLAIGTDDRLGISTAGSASAKAVATAPLRVLLQFRKADERNTVQAALGAITAVYGLPFRIDNQSAPGVTYAWVLTDRPVATPTPGTLYTITGQSGNSDRTNIGYVPEPLTPQTSDWVTDGQLPEWLAGQLITHLGLSAGSPALPRSQLAGLFVADKSIDAVATAAHPVNWLQTGLLLLFLGLLLVERYLAIQRQA</sequence>
<keyword evidence="1" id="KW-0472">Membrane</keyword>
<organism evidence="3 4">
    <name type="scientific">Fibrella forsythiae</name>
    <dbReference type="NCBI Taxonomy" id="2817061"/>
    <lineage>
        <taxon>Bacteria</taxon>
        <taxon>Pseudomonadati</taxon>
        <taxon>Bacteroidota</taxon>
        <taxon>Cytophagia</taxon>
        <taxon>Cytophagales</taxon>
        <taxon>Spirosomataceae</taxon>
        <taxon>Fibrella</taxon>
    </lineage>
</organism>
<dbReference type="InterPro" id="IPR011933">
    <property type="entry name" value="Double_TM_dom"/>
</dbReference>
<dbReference type="NCBIfam" id="TIGR02226">
    <property type="entry name" value="two_anch"/>
    <property type="match status" value="1"/>
</dbReference>
<protein>
    <submittedName>
        <fullName evidence="3">BatA domain-containing protein</fullName>
    </submittedName>
</protein>
<gene>
    <name evidence="3" type="ORF">J2I46_24225</name>
</gene>
<accession>A0ABS3JNY8</accession>
<evidence type="ECO:0000256" key="1">
    <source>
        <dbReference type="SAM" id="Phobius"/>
    </source>
</evidence>
<feature type="transmembrane region" description="Helical" evidence="1">
    <location>
        <begin position="53"/>
        <end position="74"/>
    </location>
</feature>
<dbReference type="InterPro" id="IPR024163">
    <property type="entry name" value="Aerotolerance_reg_N"/>
</dbReference>
<keyword evidence="1" id="KW-1133">Transmembrane helix</keyword>
<keyword evidence="4" id="KW-1185">Reference proteome</keyword>
<name>A0ABS3JNY8_9BACT</name>
<feature type="domain" description="Aerotolerance regulator N-terminal" evidence="2">
    <location>
        <begin position="1"/>
        <end position="76"/>
    </location>
</feature>
<keyword evidence="1" id="KW-0812">Transmembrane</keyword>
<dbReference type="Pfam" id="PF07584">
    <property type="entry name" value="BatA"/>
    <property type="match status" value="1"/>
</dbReference>
<reference evidence="3 4" key="1">
    <citation type="submission" date="2021-03" db="EMBL/GenBank/DDBJ databases">
        <title>Fibrella sp. HMF5405 genome sequencing and assembly.</title>
        <authorList>
            <person name="Kang H."/>
            <person name="Kim H."/>
            <person name="Bae S."/>
            <person name="Joh K."/>
        </authorList>
    </citation>
    <scope>NUCLEOTIDE SEQUENCE [LARGE SCALE GENOMIC DNA]</scope>
    <source>
        <strain evidence="3 4">HMF5405</strain>
    </source>
</reference>